<dbReference type="InterPro" id="IPR003395">
    <property type="entry name" value="RecF/RecN/SMC_N"/>
</dbReference>
<dbReference type="GO" id="GO:0007059">
    <property type="term" value="P:chromosome segregation"/>
    <property type="evidence" value="ECO:0007669"/>
    <property type="project" value="UniProtKB-UniRule"/>
</dbReference>
<dbReference type="PANTHER" id="PTHR43977">
    <property type="entry name" value="STRUCTURAL MAINTENANCE OF CHROMOSOMES PROTEIN 3"/>
    <property type="match status" value="1"/>
</dbReference>
<reference evidence="9 10" key="1">
    <citation type="submission" date="2017-07" db="EMBL/GenBank/DDBJ databases">
        <title>Recovery of genomes from metagenomes via a dereplication, aggregation, and scoring strategy.</title>
        <authorList>
            <person name="Sieber C.M."/>
            <person name="Probst A.J."/>
            <person name="Sharrar A."/>
            <person name="Thomas B.C."/>
            <person name="Hess M."/>
            <person name="Tringe S.G."/>
            <person name="Banfield J.F."/>
        </authorList>
    </citation>
    <scope>NUCLEOTIDE SEQUENCE [LARGE SCALE GENOMIC DNA]</scope>
    <source>
        <strain evidence="9">JGI_Cruoil_03_51_56</strain>
    </source>
</reference>
<name>A0A235BVM3_UNCW3</name>
<evidence type="ECO:0000259" key="7">
    <source>
        <dbReference type="Pfam" id="PF02463"/>
    </source>
</evidence>
<dbReference type="AlphaFoldDB" id="A0A235BVM3"/>
<evidence type="ECO:0000256" key="4">
    <source>
        <dbReference type="ARBA" id="ARBA00023054"/>
    </source>
</evidence>
<comment type="subunit">
    <text evidence="6">Homodimer.</text>
</comment>
<dbReference type="Gene3D" id="1.20.1060.20">
    <property type="match status" value="1"/>
</dbReference>
<feature type="coiled-coil region" evidence="6">
    <location>
        <begin position="952"/>
        <end position="979"/>
    </location>
</feature>
<keyword evidence="1 6" id="KW-0963">Cytoplasm</keyword>
<dbReference type="GO" id="GO:0007062">
    <property type="term" value="P:sister chromatid cohesion"/>
    <property type="evidence" value="ECO:0007669"/>
    <property type="project" value="InterPro"/>
</dbReference>
<feature type="coiled-coil region" evidence="6">
    <location>
        <begin position="411"/>
        <end position="494"/>
    </location>
</feature>
<feature type="coiled-coil region" evidence="6">
    <location>
        <begin position="222"/>
        <end position="298"/>
    </location>
</feature>
<feature type="coiled-coil region" evidence="6">
    <location>
        <begin position="679"/>
        <end position="905"/>
    </location>
</feature>
<sequence length="1151" mass="132142">MHIKELQLIGFKSFQEKTTLRLSSGMNAVIGPNGCGKSNIIDALRWVLGEQSFSLLRCSRNEDLIFSGTDSIPAKNYADVRLVLSDDELKHNGSEIELRRRYFRSGESEYFLNRQPCRLKDIQEVFLGSGIGTKAYSIFDLRQMREIIAGNIRKMFEEAATLAKYQDSKADCQRKLELTEADLTRLDDIIAERERVVRSLRRQAGRLRSYQRLKEKEKGFRLFELKAEFDSTGRELERVEKDVAMLEQAEAHRLTEISGLEKELQQHRGRLRQEHSLKDELAETARKAQQKQTKLESQVLLSKQRAQFLKQDADRARKERCELEKGVAVLEQTFNRALESLSKENSGHQELEKALEFAQEQTRRAEKKLHELRRHEQTARESFQNLLEQQHDTRQNVAHFEAVAQNQADAIERFRSETEELGQRISQARDDLTETRQRIVELISAIKNEQERLNGLKLRFASLEEERRQLHQDLSKARDRRNRLEKKLAVLNRTSSLDECRKILGKTILGRISKFLDVDKGWEKACEAALQPVMDFLVTDREPSLEQLTKLIREGPENGCGLVGASKEEPGTPGDFPNDKAIIGRLGDYVKLKDTAPQVVRNIVNSFIVVSDEVEIERLAKIYPDWSFLTKRGCARFADGRFVIGARQGKLREKSEEHKNSVKLLAALSAKEKDTEKRLVEIDRLVEDSKENLSELEQQKASLNARQELFAAKKAELERDMERVRAELNRTASDKHRTIEKLTAERKKLEGLTENVKNQTRVVKKAGEQRKEQEHEAKTKLEEAAQQLANLNEQRHKVSQIETETSYTKQTIEERKHRIAELEKAMNKAEEDSKQIEKETAMLAPQIRKARQEVADAEAKIRQLGIADLAIVEEQLEKKLTEMRHAREQNQNILMEQRLKKHELKQRQAAIVQEAAAEQATDIAQFEPEETTDVTESLAGVRRRLGALGKVNPLAQEEYEQEKQDLERLNTQRNDVVSARENLLQTMTEIDRHAREQFLDTYQKVRAEFKNVFRQMFLEGEADLVLVDEKRPLESEIAIVARPGGKNPKRLEQLSDGEKALLAVSLLFAFYRVKPAPFCFLDEVDAPLDDANVGRFAEYLKSISNTTQVVIITHNRLTVQRANALFGVTAQQPGISKLVSVSLADYRTGNA</sequence>
<evidence type="ECO:0000259" key="8">
    <source>
        <dbReference type="Pfam" id="PF06470"/>
    </source>
</evidence>
<keyword evidence="5 6" id="KW-0238">DNA-binding</keyword>
<dbReference type="HAMAP" id="MF_01894">
    <property type="entry name" value="Smc_prok"/>
    <property type="match status" value="1"/>
</dbReference>
<dbReference type="Gene3D" id="3.40.50.300">
    <property type="entry name" value="P-loop containing nucleotide triphosphate hydrolases"/>
    <property type="match status" value="2"/>
</dbReference>
<dbReference type="GO" id="GO:0006260">
    <property type="term" value="P:DNA replication"/>
    <property type="evidence" value="ECO:0007669"/>
    <property type="project" value="UniProtKB-UniRule"/>
</dbReference>
<evidence type="ECO:0000313" key="9">
    <source>
        <dbReference type="EMBL" id="OYD15615.1"/>
    </source>
</evidence>
<dbReference type="GO" id="GO:0003677">
    <property type="term" value="F:DNA binding"/>
    <property type="evidence" value="ECO:0007669"/>
    <property type="project" value="UniProtKB-UniRule"/>
</dbReference>
<organism evidence="9 10">
    <name type="scientific">candidate division WOR-3 bacterium JGI_Cruoil_03_51_56</name>
    <dbReference type="NCBI Taxonomy" id="1973747"/>
    <lineage>
        <taxon>Bacteria</taxon>
        <taxon>Bacteria division WOR-3</taxon>
    </lineage>
</organism>
<dbReference type="Gene3D" id="3.30.70.1620">
    <property type="match status" value="1"/>
</dbReference>
<dbReference type="GO" id="GO:0016887">
    <property type="term" value="F:ATP hydrolysis activity"/>
    <property type="evidence" value="ECO:0007669"/>
    <property type="project" value="InterPro"/>
</dbReference>
<keyword evidence="3 6" id="KW-0067">ATP-binding</keyword>
<feature type="domain" description="RecF/RecN/SMC N-terminal" evidence="7">
    <location>
        <begin position="2"/>
        <end position="256"/>
    </location>
</feature>
<dbReference type="GO" id="GO:0030261">
    <property type="term" value="P:chromosome condensation"/>
    <property type="evidence" value="ECO:0007669"/>
    <property type="project" value="InterPro"/>
</dbReference>
<accession>A0A235BVM3</accession>
<dbReference type="Proteomes" id="UP000215559">
    <property type="component" value="Unassembled WGS sequence"/>
</dbReference>
<dbReference type="InterPro" id="IPR036277">
    <property type="entry name" value="SMC_hinge_sf"/>
</dbReference>
<dbReference type="SUPFAM" id="SSF75553">
    <property type="entry name" value="Smc hinge domain"/>
    <property type="match status" value="1"/>
</dbReference>
<evidence type="ECO:0000313" key="10">
    <source>
        <dbReference type="Proteomes" id="UP000215559"/>
    </source>
</evidence>
<evidence type="ECO:0000256" key="6">
    <source>
        <dbReference type="HAMAP-Rule" id="MF_01894"/>
    </source>
</evidence>
<gene>
    <name evidence="6 9" type="primary">smc</name>
    <name evidence="9" type="ORF">CH330_05120</name>
</gene>
<dbReference type="Pfam" id="PF02463">
    <property type="entry name" value="SMC_N"/>
    <property type="match status" value="2"/>
</dbReference>
<feature type="coiled-coil region" evidence="6">
    <location>
        <begin position="341"/>
        <end position="378"/>
    </location>
</feature>
<feature type="binding site" evidence="6">
    <location>
        <begin position="32"/>
        <end position="39"/>
    </location>
    <ligand>
        <name>ATP</name>
        <dbReference type="ChEBI" id="CHEBI:30616"/>
    </ligand>
</feature>
<dbReference type="InterPro" id="IPR027417">
    <property type="entry name" value="P-loop_NTPase"/>
</dbReference>
<comment type="domain">
    <text evidence="6">Contains large globular domains required for ATP hydrolysis at each terminus and a third globular domain forming a flexible hinge near the middle of the molecule. These domains are separated by coiled-coil structures.</text>
</comment>
<feature type="domain" description="SMC hinge" evidence="8">
    <location>
        <begin position="507"/>
        <end position="612"/>
    </location>
</feature>
<dbReference type="GO" id="GO:0005737">
    <property type="term" value="C:cytoplasm"/>
    <property type="evidence" value="ECO:0007669"/>
    <property type="project" value="UniProtKB-SubCell"/>
</dbReference>
<dbReference type="NCBIfam" id="TIGR02168">
    <property type="entry name" value="SMC_prok_B"/>
    <property type="match status" value="1"/>
</dbReference>
<dbReference type="GO" id="GO:0005524">
    <property type="term" value="F:ATP binding"/>
    <property type="evidence" value="ECO:0007669"/>
    <property type="project" value="UniProtKB-UniRule"/>
</dbReference>
<dbReference type="PIRSF" id="PIRSF005719">
    <property type="entry name" value="SMC"/>
    <property type="match status" value="1"/>
</dbReference>
<evidence type="ECO:0000256" key="1">
    <source>
        <dbReference type="ARBA" id="ARBA00022490"/>
    </source>
</evidence>
<dbReference type="InterPro" id="IPR024704">
    <property type="entry name" value="SMC"/>
</dbReference>
<comment type="function">
    <text evidence="6">Required for chromosome condensation and partitioning.</text>
</comment>
<evidence type="ECO:0000256" key="2">
    <source>
        <dbReference type="ARBA" id="ARBA00022741"/>
    </source>
</evidence>
<proteinExistence type="inferred from homology"/>
<keyword evidence="4 6" id="KW-0175">Coiled coil</keyword>
<evidence type="ECO:0000256" key="3">
    <source>
        <dbReference type="ARBA" id="ARBA00022840"/>
    </source>
</evidence>
<dbReference type="InterPro" id="IPR010935">
    <property type="entry name" value="SMC_hinge"/>
</dbReference>
<dbReference type="Pfam" id="PF06470">
    <property type="entry name" value="SMC_hinge"/>
    <property type="match status" value="1"/>
</dbReference>
<dbReference type="GO" id="GO:0005694">
    <property type="term" value="C:chromosome"/>
    <property type="evidence" value="ECO:0007669"/>
    <property type="project" value="InterPro"/>
</dbReference>
<protein>
    <recommendedName>
        <fullName evidence="6">Chromosome partition protein Smc</fullName>
    </recommendedName>
</protein>
<keyword evidence="2 6" id="KW-0547">Nucleotide-binding</keyword>
<comment type="caution">
    <text evidence="9">The sequence shown here is derived from an EMBL/GenBank/DDBJ whole genome shotgun (WGS) entry which is preliminary data.</text>
</comment>
<feature type="domain" description="RecF/RecN/SMC N-terminal" evidence="7">
    <location>
        <begin position="657"/>
        <end position="1136"/>
    </location>
</feature>
<evidence type="ECO:0000256" key="5">
    <source>
        <dbReference type="ARBA" id="ARBA00023125"/>
    </source>
</evidence>
<dbReference type="SUPFAM" id="SSF52540">
    <property type="entry name" value="P-loop containing nucleoside triphosphate hydrolases"/>
    <property type="match status" value="1"/>
</dbReference>
<dbReference type="EMBL" id="NOZP01000090">
    <property type="protein sequence ID" value="OYD15615.1"/>
    <property type="molecule type" value="Genomic_DNA"/>
</dbReference>
<comment type="similarity">
    <text evidence="6">Belongs to the SMC family.</text>
</comment>
<comment type="subcellular location">
    <subcellularLocation>
        <location evidence="6">Cytoplasm</location>
    </subcellularLocation>
</comment>
<dbReference type="InterPro" id="IPR011890">
    <property type="entry name" value="SMC_prok"/>
</dbReference>